<organism evidence="1">
    <name type="scientific">marine metagenome</name>
    <dbReference type="NCBI Taxonomy" id="408172"/>
    <lineage>
        <taxon>unclassified sequences</taxon>
        <taxon>metagenomes</taxon>
        <taxon>ecological metagenomes</taxon>
    </lineage>
</organism>
<proteinExistence type="predicted"/>
<name>A0A382FDX3_9ZZZZ</name>
<protein>
    <submittedName>
        <fullName evidence="1">Uncharacterized protein</fullName>
    </submittedName>
</protein>
<feature type="non-terminal residue" evidence="1">
    <location>
        <position position="28"/>
    </location>
</feature>
<reference evidence="1" key="1">
    <citation type="submission" date="2018-05" db="EMBL/GenBank/DDBJ databases">
        <authorList>
            <person name="Lanie J.A."/>
            <person name="Ng W.-L."/>
            <person name="Kazmierczak K.M."/>
            <person name="Andrzejewski T.M."/>
            <person name="Davidsen T.M."/>
            <person name="Wayne K.J."/>
            <person name="Tettelin H."/>
            <person name="Glass J.I."/>
            <person name="Rusch D."/>
            <person name="Podicherti R."/>
            <person name="Tsui H.-C.T."/>
            <person name="Winkler M.E."/>
        </authorList>
    </citation>
    <scope>NUCLEOTIDE SEQUENCE</scope>
</reference>
<dbReference type="EMBL" id="UINC01049291">
    <property type="protein sequence ID" value="SVB60895.1"/>
    <property type="molecule type" value="Genomic_DNA"/>
</dbReference>
<sequence length="28" mass="3178">MTVMAVRQVNKSGDMLRFQTLSLTIHIS</sequence>
<gene>
    <name evidence="1" type="ORF">METZ01_LOCUS213749</name>
</gene>
<accession>A0A382FDX3</accession>
<evidence type="ECO:0000313" key="1">
    <source>
        <dbReference type="EMBL" id="SVB60895.1"/>
    </source>
</evidence>
<dbReference type="AlphaFoldDB" id="A0A382FDX3"/>